<feature type="region of interest" description="Disordered" evidence="1">
    <location>
        <begin position="76"/>
        <end position="103"/>
    </location>
</feature>
<accession>A0A9Q6HR11</accession>
<reference evidence="3 4" key="1">
    <citation type="journal article" date="2016" name="Front. Microbiol.">
        <title>Comprehensive Phylogenetic Analysis of Bovine Non-aureus Staphylococci Species Based on Whole-Genome Sequencing.</title>
        <authorList>
            <person name="Naushad S."/>
            <person name="Barkema H.W."/>
            <person name="Luby C."/>
            <person name="Condas L.A."/>
            <person name="Nobrega D.B."/>
            <person name="Carson D.A."/>
            <person name="De Buck J."/>
        </authorList>
    </citation>
    <scope>NUCLEOTIDE SEQUENCE [LARGE SCALE GENOMIC DNA]</scope>
    <source>
        <strain evidence="3 4">SNUC 1231</strain>
    </source>
</reference>
<feature type="compositionally biased region" description="Basic and acidic residues" evidence="1">
    <location>
        <begin position="283"/>
        <end position="294"/>
    </location>
</feature>
<dbReference type="Proteomes" id="UP000241960">
    <property type="component" value="Unassembled WGS sequence"/>
</dbReference>
<proteinExistence type="predicted"/>
<gene>
    <name evidence="3" type="ORF">BU058_01905</name>
</gene>
<feature type="compositionally biased region" description="Basic and acidic residues" evidence="1">
    <location>
        <begin position="371"/>
        <end position="396"/>
    </location>
</feature>
<feature type="compositionally biased region" description="Basic and acidic residues" evidence="1">
    <location>
        <begin position="142"/>
        <end position="151"/>
    </location>
</feature>
<feature type="compositionally biased region" description="Low complexity" evidence="1">
    <location>
        <begin position="265"/>
        <end position="277"/>
    </location>
</feature>
<feature type="compositionally biased region" description="Low complexity" evidence="1">
    <location>
        <begin position="223"/>
        <end position="245"/>
    </location>
</feature>
<sequence>MKYYNRDDYERNLESYEVPEYFTKGARNEFVYGFIVGAVIGSAIGLVSLSKTKAKDKTTPKPDESSQFKSHIIEQSESEKANADRQVSHIKSTVSSAQDNEVSTSALTAQKNAIQQETSDNNLADMSPDAQAAQEQQGVDNGESKDTDPTHIDAQAQPTKDEVDAQQAAIKEEVTDNDSATTSATSNTDPTHIDAQAQPTKDEVDAQQTAIKEEVTDKDNDSTGKGTKIAAATGGTIAATGIAKAASDKKQALNENEQVAKNTKSLQQEESSSNSKEQAPHLVTKDSKESEETTSKQSSKKTAIASSLTATGLALAAKNKYKAINENQNVADNTANLLKPEAVKSNNNKVVPHLVAGKVDHAVESTNKVDNSADKSKKQTFKSKPEPAEQRVKQTHESVTFNDGIIAHDQAGNGLKKQSTQDSKSKQGKSAQTYTKNRAQSKKTEKAKSKIDKRTFND</sequence>
<name>A0A9Q6HR11_9STAP</name>
<dbReference type="RefSeq" id="WP_073504200.1">
    <property type="nucleotide sequence ID" value="NZ_CP018199.1"/>
</dbReference>
<evidence type="ECO:0000256" key="2">
    <source>
        <dbReference type="SAM" id="Phobius"/>
    </source>
</evidence>
<feature type="compositionally biased region" description="Low complexity" evidence="1">
    <location>
        <begin position="177"/>
        <end position="189"/>
    </location>
</feature>
<keyword evidence="2" id="KW-0472">Membrane</keyword>
<feature type="compositionally biased region" description="Basic and acidic residues" evidence="1">
    <location>
        <begin position="442"/>
        <end position="458"/>
    </location>
</feature>
<evidence type="ECO:0008006" key="5">
    <source>
        <dbReference type="Google" id="ProtNLM"/>
    </source>
</evidence>
<dbReference type="AlphaFoldDB" id="A0A9Q6HR11"/>
<keyword evidence="2" id="KW-0812">Transmembrane</keyword>
<evidence type="ECO:0000313" key="3">
    <source>
        <dbReference type="EMBL" id="PTI77244.1"/>
    </source>
</evidence>
<keyword evidence="2" id="KW-1133">Transmembrane helix</keyword>
<feature type="transmembrane region" description="Helical" evidence="2">
    <location>
        <begin position="30"/>
        <end position="49"/>
    </location>
</feature>
<feature type="compositionally biased region" description="Basic and acidic residues" evidence="1">
    <location>
        <begin position="211"/>
        <end position="222"/>
    </location>
</feature>
<evidence type="ECO:0000256" key="1">
    <source>
        <dbReference type="SAM" id="MobiDB-lite"/>
    </source>
</evidence>
<feature type="compositionally biased region" description="Polar residues" evidence="1">
    <location>
        <begin position="253"/>
        <end position="264"/>
    </location>
</feature>
<protein>
    <recommendedName>
        <fullName evidence="5">Maebl</fullName>
    </recommendedName>
</protein>
<feature type="compositionally biased region" description="Polar residues" evidence="1">
    <location>
        <begin position="89"/>
        <end position="103"/>
    </location>
</feature>
<feature type="region of interest" description="Disordered" evidence="1">
    <location>
        <begin position="121"/>
        <end position="306"/>
    </location>
</feature>
<organism evidence="3 4">
    <name type="scientific">Staphylococcus succinus</name>
    <dbReference type="NCBI Taxonomy" id="61015"/>
    <lineage>
        <taxon>Bacteria</taxon>
        <taxon>Bacillati</taxon>
        <taxon>Bacillota</taxon>
        <taxon>Bacilli</taxon>
        <taxon>Bacillales</taxon>
        <taxon>Staphylococcaceae</taxon>
        <taxon>Staphylococcus</taxon>
    </lineage>
</organism>
<feature type="region of interest" description="Disordered" evidence="1">
    <location>
        <begin position="363"/>
        <end position="458"/>
    </location>
</feature>
<evidence type="ECO:0000313" key="4">
    <source>
        <dbReference type="Proteomes" id="UP000241960"/>
    </source>
</evidence>
<feature type="compositionally biased region" description="Low complexity" evidence="1">
    <location>
        <begin position="295"/>
        <end position="306"/>
    </location>
</feature>
<comment type="caution">
    <text evidence="3">The sequence shown here is derived from an EMBL/GenBank/DDBJ whole genome shotgun (WGS) entry which is preliminary data.</text>
</comment>
<feature type="compositionally biased region" description="Basic and acidic residues" evidence="1">
    <location>
        <begin position="76"/>
        <end position="87"/>
    </location>
</feature>
<dbReference type="EMBL" id="PZFQ01000004">
    <property type="protein sequence ID" value="PTI77244.1"/>
    <property type="molecule type" value="Genomic_DNA"/>
</dbReference>